<feature type="region of interest" description="Disordered" evidence="1">
    <location>
        <begin position="84"/>
        <end position="112"/>
    </location>
</feature>
<reference evidence="2 3" key="1">
    <citation type="submission" date="2018-03" db="EMBL/GenBank/DDBJ databases">
        <title>Genome sequencing of Phreatobacter sp.</title>
        <authorList>
            <person name="Kim S.-J."/>
            <person name="Heo J."/>
            <person name="Kwon S.-W."/>
        </authorList>
    </citation>
    <scope>NUCLEOTIDE SEQUENCE [LARGE SCALE GENOMIC DNA]</scope>
    <source>
        <strain evidence="2 3">S-12</strain>
    </source>
</reference>
<accession>A0A2S0NB44</accession>
<evidence type="ECO:0000256" key="1">
    <source>
        <dbReference type="SAM" id="MobiDB-lite"/>
    </source>
</evidence>
<proteinExistence type="predicted"/>
<gene>
    <name evidence="2" type="ORF">C6569_08865</name>
</gene>
<evidence type="ECO:0000313" key="2">
    <source>
        <dbReference type="EMBL" id="AVO45163.1"/>
    </source>
</evidence>
<dbReference type="EMBL" id="CP027668">
    <property type="protein sequence ID" value="AVO45163.1"/>
    <property type="molecule type" value="Genomic_DNA"/>
</dbReference>
<evidence type="ECO:0000313" key="3">
    <source>
        <dbReference type="Proteomes" id="UP000237889"/>
    </source>
</evidence>
<dbReference type="AlphaFoldDB" id="A0A2S0NB44"/>
<organism evidence="2 3">
    <name type="scientific">Phreatobacter cathodiphilus</name>
    <dbReference type="NCBI Taxonomy" id="1868589"/>
    <lineage>
        <taxon>Bacteria</taxon>
        <taxon>Pseudomonadati</taxon>
        <taxon>Pseudomonadota</taxon>
        <taxon>Alphaproteobacteria</taxon>
        <taxon>Hyphomicrobiales</taxon>
        <taxon>Phreatobacteraceae</taxon>
        <taxon>Phreatobacter</taxon>
    </lineage>
</organism>
<dbReference type="KEGG" id="phr:C6569_08865"/>
<dbReference type="Proteomes" id="UP000237889">
    <property type="component" value="Chromosome"/>
</dbReference>
<keyword evidence="3" id="KW-1185">Reference proteome</keyword>
<name>A0A2S0NB44_9HYPH</name>
<sequence length="112" mass="12205">MDLTLPTGSDREDSLVALVLWRLHDPAWNPSFVDLLEDARTCADPKTEAATLLAALRTVVTSDAALAPRARTLAVQAQRLMAARCRSRSGGSEPEPPRSRRLGALRAPLFRT</sequence>
<protein>
    <submittedName>
        <fullName evidence="2">Uncharacterized protein</fullName>
    </submittedName>
</protein>